<accession>A0AAE1BC43</accession>
<dbReference type="EMBL" id="JAWDGP010000141">
    <property type="protein sequence ID" value="KAK3803390.1"/>
    <property type="molecule type" value="Genomic_DNA"/>
</dbReference>
<feature type="signal peptide" evidence="1">
    <location>
        <begin position="1"/>
        <end position="19"/>
    </location>
</feature>
<evidence type="ECO:0000256" key="1">
    <source>
        <dbReference type="SAM" id="SignalP"/>
    </source>
</evidence>
<dbReference type="AlphaFoldDB" id="A0AAE1BC43"/>
<name>A0AAE1BC43_9GAST</name>
<dbReference type="Proteomes" id="UP001283361">
    <property type="component" value="Unassembled WGS sequence"/>
</dbReference>
<protein>
    <submittedName>
        <fullName evidence="2">Uncharacterized protein</fullName>
    </submittedName>
</protein>
<evidence type="ECO:0000313" key="3">
    <source>
        <dbReference type="Proteomes" id="UP001283361"/>
    </source>
</evidence>
<organism evidence="2 3">
    <name type="scientific">Elysia crispata</name>
    <name type="common">lettuce slug</name>
    <dbReference type="NCBI Taxonomy" id="231223"/>
    <lineage>
        <taxon>Eukaryota</taxon>
        <taxon>Metazoa</taxon>
        <taxon>Spiralia</taxon>
        <taxon>Lophotrochozoa</taxon>
        <taxon>Mollusca</taxon>
        <taxon>Gastropoda</taxon>
        <taxon>Heterobranchia</taxon>
        <taxon>Euthyneura</taxon>
        <taxon>Panpulmonata</taxon>
        <taxon>Sacoglossa</taxon>
        <taxon>Placobranchoidea</taxon>
        <taxon>Plakobranchidae</taxon>
        <taxon>Elysia</taxon>
    </lineage>
</organism>
<keyword evidence="1" id="KW-0732">Signal</keyword>
<reference evidence="2" key="1">
    <citation type="journal article" date="2023" name="G3 (Bethesda)">
        <title>A reference genome for the long-term kleptoplast-retaining sea slug Elysia crispata morphotype clarki.</title>
        <authorList>
            <person name="Eastman K.E."/>
            <person name="Pendleton A.L."/>
            <person name="Shaikh M.A."/>
            <person name="Suttiyut T."/>
            <person name="Ogas R."/>
            <person name="Tomko P."/>
            <person name="Gavelis G."/>
            <person name="Widhalm J.R."/>
            <person name="Wisecaver J.H."/>
        </authorList>
    </citation>
    <scope>NUCLEOTIDE SEQUENCE</scope>
    <source>
        <strain evidence="2">ECLA1</strain>
    </source>
</reference>
<evidence type="ECO:0000313" key="2">
    <source>
        <dbReference type="EMBL" id="KAK3803390.1"/>
    </source>
</evidence>
<comment type="caution">
    <text evidence="2">The sequence shown here is derived from an EMBL/GenBank/DDBJ whole genome shotgun (WGS) entry which is preliminary data.</text>
</comment>
<proteinExistence type="predicted"/>
<sequence length="147" mass="17268">MKAHVLFRSQLSLLMIVVRHPPPKYPDQDVISHIESYLPTLAHYGSKYALVQRYLPAETRVKSMYQDLKNKYACEMSYRSFYGIFKSIYISITLLEHEEWEVCQCYNLYQKNCTCEAVCDVSKYIEHKKALHKSQKGIPARLKIHSC</sequence>
<feature type="chain" id="PRO_5042074814" evidence="1">
    <location>
        <begin position="20"/>
        <end position="147"/>
    </location>
</feature>
<keyword evidence="3" id="KW-1185">Reference proteome</keyword>
<gene>
    <name evidence="2" type="ORF">RRG08_016936</name>
</gene>